<dbReference type="GO" id="GO:0006508">
    <property type="term" value="P:proteolysis"/>
    <property type="evidence" value="ECO:0007669"/>
    <property type="project" value="UniProtKB-KW"/>
</dbReference>
<name>A0A6J5T9K5_9CAUD</name>
<protein>
    <submittedName>
        <fullName evidence="11">Major_cap_HK97, phage major capsid protein, HK97 family</fullName>
    </submittedName>
</protein>
<feature type="compositionally biased region" description="Acidic residues" evidence="8">
    <location>
        <begin position="151"/>
        <end position="174"/>
    </location>
</feature>
<dbReference type="GO" id="GO:0044423">
    <property type="term" value="C:virion component"/>
    <property type="evidence" value="ECO:0007669"/>
    <property type="project" value="UniProtKB-KW"/>
</dbReference>
<dbReference type="SUPFAM" id="SSF56563">
    <property type="entry name" value="Major capsid protein gp5"/>
    <property type="match status" value="1"/>
</dbReference>
<evidence type="ECO:0000256" key="2">
    <source>
        <dbReference type="ARBA" id="ARBA00022612"/>
    </source>
</evidence>
<dbReference type="InterPro" id="IPR024455">
    <property type="entry name" value="Phage_capsid"/>
</dbReference>
<dbReference type="Pfam" id="PF04586">
    <property type="entry name" value="Peptidase_S78"/>
    <property type="match status" value="1"/>
</dbReference>
<gene>
    <name evidence="11" type="ORF">UFOVP1667_3</name>
</gene>
<reference evidence="11" key="1">
    <citation type="submission" date="2020-05" db="EMBL/GenBank/DDBJ databases">
        <authorList>
            <person name="Chiriac C."/>
            <person name="Salcher M."/>
            <person name="Ghai R."/>
            <person name="Kavagutti S V."/>
        </authorList>
    </citation>
    <scope>NUCLEOTIDE SEQUENCE</scope>
</reference>
<evidence type="ECO:0000313" key="11">
    <source>
        <dbReference type="EMBL" id="CAB4223157.1"/>
    </source>
</evidence>
<dbReference type="GO" id="GO:0008233">
    <property type="term" value="F:peptidase activity"/>
    <property type="evidence" value="ECO:0007669"/>
    <property type="project" value="UniProtKB-KW"/>
</dbReference>
<keyword evidence="3" id="KW-0645">Protease</keyword>
<dbReference type="InterPro" id="IPR054612">
    <property type="entry name" value="Phage_capsid-like_C"/>
</dbReference>
<dbReference type="EMBL" id="LR797527">
    <property type="protein sequence ID" value="CAB4223157.1"/>
    <property type="molecule type" value="Genomic_DNA"/>
</dbReference>
<sequence>MKLTTPMTITAADSNARTITGRIVAFEEVANASTGKVVFAKGSVVPTDVKLNLEHDRTRPIGKTLSMSVNEDSIDATFKIANTTAGSDALEEAMAGLRDGFSIELAVDEYTMEKDGTMRVLAGEMTGVALVTEPAVRSARVSEVAATQAEEPIEDSDSTIDSEETPTTEGDEVDNTVTNADTVETVEAAQSVTASSKPAVGGWTSKPRLEFTAAKLLENTIKASLGDEDARQYVLAAADTSDNAGLVPTRQLTTVINGLANTTRSNIDAISRGTLPDAGMTFEIPKITVLPSVAVTAEAGTPSETDQNSAFVSVDVKKYAGQQTFSVELLDRSNPLFMNELMNNLAAQYAKATDTAVNAALIAGASADGTTITTYPTAAELLGVVARGAASVYSNTQGFARNIIMNTSQWSNVMTLNDGGRPIYNAQVPQNAGGVVAPTSVRGNVAGLDLYVTANTAATTDTDGSILIVNPDAYTWYEGPTYQLRADVIASGQISIVMYGYGAIATKIGAGAFKNNKA</sequence>
<keyword evidence="2" id="KW-1188">Viral release from host cell</keyword>
<feature type="region of interest" description="Disordered" evidence="8">
    <location>
        <begin position="144"/>
        <end position="174"/>
    </location>
</feature>
<keyword evidence="4" id="KW-0378">Hydrolase</keyword>
<dbReference type="GO" id="GO:0046797">
    <property type="term" value="P:viral procapsid maturation"/>
    <property type="evidence" value="ECO:0007669"/>
    <property type="project" value="UniProtKB-KW"/>
</dbReference>
<evidence type="ECO:0000256" key="4">
    <source>
        <dbReference type="ARBA" id="ARBA00022801"/>
    </source>
</evidence>
<keyword evidence="5" id="KW-0946">Virion</keyword>
<evidence type="ECO:0000256" key="3">
    <source>
        <dbReference type="ARBA" id="ARBA00022670"/>
    </source>
</evidence>
<feature type="domain" description="Phage capsid-like C-terminal" evidence="10">
    <location>
        <begin position="246"/>
        <end position="484"/>
    </location>
</feature>
<dbReference type="NCBIfam" id="TIGR01554">
    <property type="entry name" value="major_cap_HK97"/>
    <property type="match status" value="1"/>
</dbReference>
<dbReference type="InterPro" id="IPR054613">
    <property type="entry name" value="Peptidase_S78_dom"/>
</dbReference>
<evidence type="ECO:0000256" key="6">
    <source>
        <dbReference type="ARBA" id="ARBA00022950"/>
    </source>
</evidence>
<evidence type="ECO:0000256" key="1">
    <source>
        <dbReference type="ARBA" id="ARBA00004328"/>
    </source>
</evidence>
<evidence type="ECO:0000259" key="9">
    <source>
        <dbReference type="Pfam" id="PF04586"/>
    </source>
</evidence>
<comment type="subcellular location">
    <subcellularLocation>
        <location evidence="1">Virion</location>
    </subcellularLocation>
</comment>
<evidence type="ECO:0000259" key="10">
    <source>
        <dbReference type="Pfam" id="PF05065"/>
    </source>
</evidence>
<evidence type="ECO:0000256" key="5">
    <source>
        <dbReference type="ARBA" id="ARBA00022844"/>
    </source>
</evidence>
<dbReference type="Pfam" id="PF05065">
    <property type="entry name" value="Phage_capsid"/>
    <property type="match status" value="1"/>
</dbReference>
<organism evidence="11">
    <name type="scientific">uncultured Caudovirales phage</name>
    <dbReference type="NCBI Taxonomy" id="2100421"/>
    <lineage>
        <taxon>Viruses</taxon>
        <taxon>Duplodnaviria</taxon>
        <taxon>Heunggongvirae</taxon>
        <taxon>Uroviricota</taxon>
        <taxon>Caudoviricetes</taxon>
        <taxon>Peduoviridae</taxon>
        <taxon>Maltschvirus</taxon>
        <taxon>Maltschvirus maltsch</taxon>
    </lineage>
</organism>
<keyword evidence="6" id="KW-0118">Viral capsid assembly</keyword>
<accession>A0A6J5T9K5</accession>
<proteinExistence type="predicted"/>
<keyword evidence="7" id="KW-1273">Viral capsid maturation</keyword>
<evidence type="ECO:0000256" key="8">
    <source>
        <dbReference type="SAM" id="MobiDB-lite"/>
    </source>
</evidence>
<feature type="domain" description="Prohead serine protease" evidence="9">
    <location>
        <begin position="11"/>
        <end position="148"/>
    </location>
</feature>
<evidence type="ECO:0000256" key="7">
    <source>
        <dbReference type="ARBA" id="ARBA00023045"/>
    </source>
</evidence>